<dbReference type="InterPro" id="IPR002403">
    <property type="entry name" value="Cyt_P450_E_grp-IV"/>
</dbReference>
<dbReference type="GeneID" id="68359745"/>
<evidence type="ECO:0000313" key="12">
    <source>
        <dbReference type="Proteomes" id="UP000824596"/>
    </source>
</evidence>
<evidence type="ECO:0000256" key="7">
    <source>
        <dbReference type="ARBA" id="ARBA00023033"/>
    </source>
</evidence>
<keyword evidence="7 9" id="KW-0503">Monooxygenase</keyword>
<dbReference type="CDD" id="cd11041">
    <property type="entry name" value="CYP503A1-like"/>
    <property type="match status" value="1"/>
</dbReference>
<dbReference type="InterPro" id="IPR001128">
    <property type="entry name" value="Cyt_P450"/>
</dbReference>
<evidence type="ECO:0000256" key="10">
    <source>
        <dbReference type="SAM" id="Phobius"/>
    </source>
</evidence>
<evidence type="ECO:0000313" key="11">
    <source>
        <dbReference type="EMBL" id="KAH0958316.1"/>
    </source>
</evidence>
<keyword evidence="5 9" id="KW-0560">Oxidoreductase</keyword>
<dbReference type="InterPro" id="IPR017972">
    <property type="entry name" value="Cyt_P450_CS"/>
</dbReference>
<evidence type="ECO:0000256" key="1">
    <source>
        <dbReference type="ARBA" id="ARBA00001971"/>
    </source>
</evidence>
<keyword evidence="10" id="KW-1133">Transmembrane helix</keyword>
<dbReference type="Proteomes" id="UP000824596">
    <property type="component" value="Unassembled WGS sequence"/>
</dbReference>
<reference evidence="11" key="1">
    <citation type="submission" date="2021-09" db="EMBL/GenBank/DDBJ databases">
        <title>A high-quality genome of the endoparasitic fungus Hirsutella rhossiliensis with a comparison of Hirsutella genomes reveals transposable elements contributing to genome size variation.</title>
        <authorList>
            <person name="Lin R."/>
            <person name="Jiao Y."/>
            <person name="Sun X."/>
            <person name="Ling J."/>
            <person name="Xie B."/>
            <person name="Cheng X."/>
        </authorList>
    </citation>
    <scope>NUCLEOTIDE SEQUENCE</scope>
    <source>
        <strain evidence="11">HR02</strain>
    </source>
</reference>
<dbReference type="OrthoDB" id="1844152at2759"/>
<dbReference type="GO" id="GO:0005506">
    <property type="term" value="F:iron ion binding"/>
    <property type="evidence" value="ECO:0007669"/>
    <property type="project" value="InterPro"/>
</dbReference>
<dbReference type="GO" id="GO:0020037">
    <property type="term" value="F:heme binding"/>
    <property type="evidence" value="ECO:0007669"/>
    <property type="project" value="InterPro"/>
</dbReference>
<evidence type="ECO:0000256" key="4">
    <source>
        <dbReference type="ARBA" id="ARBA00022723"/>
    </source>
</evidence>
<name>A0A9P8MQH1_9HYPO</name>
<keyword evidence="10" id="KW-0812">Transmembrane</keyword>
<comment type="cofactor">
    <cofactor evidence="1 8">
        <name>heme</name>
        <dbReference type="ChEBI" id="CHEBI:30413"/>
    </cofactor>
</comment>
<evidence type="ECO:0000256" key="9">
    <source>
        <dbReference type="RuleBase" id="RU000461"/>
    </source>
</evidence>
<evidence type="ECO:0000256" key="5">
    <source>
        <dbReference type="ARBA" id="ARBA00023002"/>
    </source>
</evidence>
<sequence>MMEAWLPSIASVLQIAAPVIGTAVLLVLLCPWIGYTRLPSSIKSPIHVDGPISALRACLKEVWAGPETASRGYQLYSKNGQSFSLLNINFRPQVILPPNQVRWLISQPENVLSHTKAGEDADALPYILPMFDETGLHAFSKVLQNNLSRNIAETEQAVLEEMQHVLGQLLDETESWQEINLMAVLEKVIYQIVQRIYGLVTWVGVLAFLPTDNLVAACTNNLLDLAGSDPKLGYFQTLRDEAKAAFAKNKTAGQPISHALNHIDSALRESLRMNSLSSRALHRQVDCAGGIVLPDGHRVPRGTWLCLSSGDIQSDDDSFEEARSFKPFRWVSKLAESETDKGPTLPLTSGKYFVFGHGRHACPGRWYSFHVMKVVIAYLLVNYEIEPLEKRPSNTIFADINVPPMAPIIRMRKFAS</sequence>
<evidence type="ECO:0000256" key="8">
    <source>
        <dbReference type="PIRSR" id="PIRSR602403-1"/>
    </source>
</evidence>
<dbReference type="PANTHER" id="PTHR46206:SF1">
    <property type="entry name" value="P450, PUTATIVE (EUROFUNG)-RELATED"/>
    <property type="match status" value="1"/>
</dbReference>
<dbReference type="Gene3D" id="1.10.630.10">
    <property type="entry name" value="Cytochrome P450"/>
    <property type="match status" value="1"/>
</dbReference>
<proteinExistence type="inferred from homology"/>
<organism evidence="11 12">
    <name type="scientific">Hirsutella rhossiliensis</name>
    <dbReference type="NCBI Taxonomy" id="111463"/>
    <lineage>
        <taxon>Eukaryota</taxon>
        <taxon>Fungi</taxon>
        <taxon>Dikarya</taxon>
        <taxon>Ascomycota</taxon>
        <taxon>Pezizomycotina</taxon>
        <taxon>Sordariomycetes</taxon>
        <taxon>Hypocreomycetidae</taxon>
        <taxon>Hypocreales</taxon>
        <taxon>Ophiocordycipitaceae</taxon>
        <taxon>Hirsutella</taxon>
    </lineage>
</organism>
<evidence type="ECO:0000256" key="6">
    <source>
        <dbReference type="ARBA" id="ARBA00023004"/>
    </source>
</evidence>
<feature type="binding site" description="axial binding residue" evidence="8">
    <location>
        <position position="362"/>
    </location>
    <ligand>
        <name>heme</name>
        <dbReference type="ChEBI" id="CHEBI:30413"/>
    </ligand>
    <ligandPart>
        <name>Fe</name>
        <dbReference type="ChEBI" id="CHEBI:18248"/>
    </ligandPart>
</feature>
<dbReference type="RefSeq" id="XP_044715829.1">
    <property type="nucleotide sequence ID" value="XM_044869087.1"/>
</dbReference>
<keyword evidence="10" id="KW-0472">Membrane</keyword>
<keyword evidence="3 8" id="KW-0349">Heme</keyword>
<keyword evidence="4 8" id="KW-0479">Metal-binding</keyword>
<comment type="similarity">
    <text evidence="2 9">Belongs to the cytochrome P450 family.</text>
</comment>
<dbReference type="GO" id="GO:0016705">
    <property type="term" value="F:oxidoreductase activity, acting on paired donors, with incorporation or reduction of molecular oxygen"/>
    <property type="evidence" value="ECO:0007669"/>
    <property type="project" value="InterPro"/>
</dbReference>
<protein>
    <submittedName>
        <fullName evidence="11">Cytochrome p450 domain-containing protein</fullName>
    </submittedName>
</protein>
<dbReference type="EMBL" id="JAIZPD010000016">
    <property type="protein sequence ID" value="KAH0958316.1"/>
    <property type="molecule type" value="Genomic_DNA"/>
</dbReference>
<comment type="caution">
    <text evidence="11">The sequence shown here is derived from an EMBL/GenBank/DDBJ whole genome shotgun (WGS) entry which is preliminary data.</text>
</comment>
<accession>A0A9P8MQH1</accession>
<dbReference type="AlphaFoldDB" id="A0A9P8MQH1"/>
<dbReference type="PANTHER" id="PTHR46206">
    <property type="entry name" value="CYTOCHROME P450"/>
    <property type="match status" value="1"/>
</dbReference>
<gene>
    <name evidence="11" type="ORF">HRG_10617</name>
</gene>
<keyword evidence="12" id="KW-1185">Reference proteome</keyword>
<dbReference type="Pfam" id="PF00067">
    <property type="entry name" value="p450"/>
    <property type="match status" value="1"/>
</dbReference>
<evidence type="ECO:0000256" key="3">
    <source>
        <dbReference type="ARBA" id="ARBA00022617"/>
    </source>
</evidence>
<evidence type="ECO:0000256" key="2">
    <source>
        <dbReference type="ARBA" id="ARBA00010617"/>
    </source>
</evidence>
<dbReference type="PRINTS" id="PR00465">
    <property type="entry name" value="EP450IV"/>
</dbReference>
<dbReference type="PROSITE" id="PS00086">
    <property type="entry name" value="CYTOCHROME_P450"/>
    <property type="match status" value="1"/>
</dbReference>
<dbReference type="SUPFAM" id="SSF48264">
    <property type="entry name" value="Cytochrome P450"/>
    <property type="match status" value="1"/>
</dbReference>
<keyword evidence="6 8" id="KW-0408">Iron</keyword>
<feature type="transmembrane region" description="Helical" evidence="10">
    <location>
        <begin position="12"/>
        <end position="35"/>
    </location>
</feature>
<dbReference type="InterPro" id="IPR036396">
    <property type="entry name" value="Cyt_P450_sf"/>
</dbReference>
<dbReference type="GO" id="GO:0004497">
    <property type="term" value="F:monooxygenase activity"/>
    <property type="evidence" value="ECO:0007669"/>
    <property type="project" value="UniProtKB-KW"/>
</dbReference>